<accession>A0A8I1WAB1</accession>
<dbReference type="PANTHER" id="PTHR30419:SF30">
    <property type="entry name" value="LYSR FAMILY TRANSCRIPTIONAL REGULATOR"/>
    <property type="match status" value="1"/>
</dbReference>
<dbReference type="InterPro" id="IPR036388">
    <property type="entry name" value="WH-like_DNA-bd_sf"/>
</dbReference>
<dbReference type="GO" id="GO:0003700">
    <property type="term" value="F:DNA-binding transcription factor activity"/>
    <property type="evidence" value="ECO:0007669"/>
    <property type="project" value="InterPro"/>
</dbReference>
<dbReference type="GO" id="GO:0003677">
    <property type="term" value="F:DNA binding"/>
    <property type="evidence" value="ECO:0007669"/>
    <property type="project" value="UniProtKB-KW"/>
</dbReference>
<dbReference type="SUPFAM" id="SSF46785">
    <property type="entry name" value="Winged helix' DNA-binding domain"/>
    <property type="match status" value="1"/>
</dbReference>
<gene>
    <name evidence="7" type="ORF">J2R62_12625</name>
</gene>
<dbReference type="EMBL" id="JAFNAA010000014">
    <property type="protein sequence ID" value="MBO1109040.1"/>
    <property type="molecule type" value="Genomic_DNA"/>
</dbReference>
<evidence type="ECO:0000256" key="4">
    <source>
        <dbReference type="ARBA" id="ARBA00023163"/>
    </source>
</evidence>
<evidence type="ECO:0000256" key="2">
    <source>
        <dbReference type="ARBA" id="ARBA00023015"/>
    </source>
</evidence>
<keyword evidence="3" id="KW-0238">DNA-binding</keyword>
<evidence type="ECO:0000313" key="8">
    <source>
        <dbReference type="Proteomes" id="UP000664658"/>
    </source>
</evidence>
<feature type="domain" description="HTH lysR-type" evidence="6">
    <location>
        <begin position="2"/>
        <end position="57"/>
    </location>
</feature>
<evidence type="ECO:0000259" key="6">
    <source>
        <dbReference type="PROSITE" id="PS50931"/>
    </source>
</evidence>
<dbReference type="InterPro" id="IPR000847">
    <property type="entry name" value="LysR_HTH_N"/>
</dbReference>
<dbReference type="Gene3D" id="1.10.10.10">
    <property type="entry name" value="Winged helix-like DNA-binding domain superfamily/Winged helix DNA-binding domain"/>
    <property type="match status" value="1"/>
</dbReference>
<feature type="compositionally biased region" description="Polar residues" evidence="5">
    <location>
        <begin position="187"/>
        <end position="196"/>
    </location>
</feature>
<dbReference type="CDD" id="cd05466">
    <property type="entry name" value="PBP2_LTTR_substrate"/>
    <property type="match status" value="1"/>
</dbReference>
<dbReference type="Pfam" id="PF00126">
    <property type="entry name" value="HTH_1"/>
    <property type="match status" value="1"/>
</dbReference>
<dbReference type="SUPFAM" id="SSF53850">
    <property type="entry name" value="Periplasmic binding protein-like II"/>
    <property type="match status" value="1"/>
</dbReference>
<keyword evidence="4" id="KW-0804">Transcription</keyword>
<evidence type="ECO:0000256" key="5">
    <source>
        <dbReference type="SAM" id="MobiDB-lite"/>
    </source>
</evidence>
<comment type="similarity">
    <text evidence="1">Belongs to the LysR transcriptional regulatory family.</text>
</comment>
<protein>
    <submittedName>
        <fullName evidence="7">LysR family transcriptional regulator</fullName>
    </submittedName>
</protein>
<dbReference type="AlphaFoldDB" id="A0A8I1WAB1"/>
<dbReference type="Proteomes" id="UP000664658">
    <property type="component" value="Unassembled WGS sequence"/>
</dbReference>
<evidence type="ECO:0000256" key="1">
    <source>
        <dbReference type="ARBA" id="ARBA00009437"/>
    </source>
</evidence>
<evidence type="ECO:0000313" key="7">
    <source>
        <dbReference type="EMBL" id="MBO1109040.1"/>
    </source>
</evidence>
<organism evidence="7 8">
    <name type="scientific">Plesiomonas shigelloides</name>
    <name type="common">Aeromonas shigelloides</name>
    <dbReference type="NCBI Taxonomy" id="703"/>
    <lineage>
        <taxon>Bacteria</taxon>
        <taxon>Pseudomonadati</taxon>
        <taxon>Pseudomonadota</taxon>
        <taxon>Gammaproteobacteria</taxon>
        <taxon>Enterobacterales</taxon>
        <taxon>Enterobacteriaceae</taxon>
        <taxon>Plesiomonas</taxon>
    </lineage>
</organism>
<dbReference type="InterPro" id="IPR005119">
    <property type="entry name" value="LysR_subst-bd"/>
</dbReference>
<feature type="region of interest" description="Disordered" evidence="5">
    <location>
        <begin position="187"/>
        <end position="211"/>
    </location>
</feature>
<proteinExistence type="inferred from homology"/>
<dbReference type="InterPro" id="IPR050950">
    <property type="entry name" value="HTH-type_LysR_regulators"/>
</dbReference>
<dbReference type="PROSITE" id="PS50931">
    <property type="entry name" value="HTH_LYSR"/>
    <property type="match status" value="1"/>
</dbReference>
<name>A0A8I1WAB1_PLESH</name>
<sequence length="328" mass="36475">MLDIHWLNTFATLARLQHFGQTATELHMTQPNVSLHIKNLERATRVKLIERNPFRLTQAGERLLLSAENTLRELQLCQSDLNALGDFSQGTLAIAASDIISRLLLIRPFQLFKQQFPGIDLTLYNTTSDQAAELVRSGKADLGFVLAQKRSEPLHFTPLQPVQWCALGQSSAMLREAPMLPDAVTTTQTAESQSPQRFEGRLDSASVNSTDTATSECPTLILLGHDTRTRALIDSALHQLSLPTYRVMEVGSVDAQIDWAEAGFGTAIVPSFSLRPQRQLTSPTAALPHFPGTRLGYIVRQNQILSRAIKQLLQWVDEEIKQDITLTL</sequence>
<dbReference type="RefSeq" id="WP_207542334.1">
    <property type="nucleotide sequence ID" value="NZ_JAFNAA010000014.1"/>
</dbReference>
<keyword evidence="2" id="KW-0805">Transcription regulation</keyword>
<dbReference type="PANTHER" id="PTHR30419">
    <property type="entry name" value="HTH-TYPE TRANSCRIPTIONAL REGULATOR YBHD"/>
    <property type="match status" value="1"/>
</dbReference>
<dbReference type="GO" id="GO:0005829">
    <property type="term" value="C:cytosol"/>
    <property type="evidence" value="ECO:0007669"/>
    <property type="project" value="TreeGrafter"/>
</dbReference>
<evidence type="ECO:0000256" key="3">
    <source>
        <dbReference type="ARBA" id="ARBA00023125"/>
    </source>
</evidence>
<dbReference type="InterPro" id="IPR036390">
    <property type="entry name" value="WH_DNA-bd_sf"/>
</dbReference>
<dbReference type="Gene3D" id="3.40.190.10">
    <property type="entry name" value="Periplasmic binding protein-like II"/>
    <property type="match status" value="2"/>
</dbReference>
<comment type="caution">
    <text evidence="7">The sequence shown here is derived from an EMBL/GenBank/DDBJ whole genome shotgun (WGS) entry which is preliminary data.</text>
</comment>
<reference evidence="7" key="1">
    <citation type="submission" date="2021-03" db="EMBL/GenBank/DDBJ databases">
        <title>Plesiomonas shigelloides zfcc0051, isolated from zebrafish feces.</title>
        <authorList>
            <person name="Vanderhoek Z."/>
            <person name="Gaulke C."/>
        </authorList>
    </citation>
    <scope>NUCLEOTIDE SEQUENCE</scope>
    <source>
        <strain evidence="7">Zfcc0051</strain>
    </source>
</reference>
<dbReference type="Pfam" id="PF03466">
    <property type="entry name" value="LysR_substrate"/>
    <property type="match status" value="2"/>
</dbReference>